<feature type="transmembrane region" description="Helical" evidence="6">
    <location>
        <begin position="339"/>
        <end position="362"/>
    </location>
</feature>
<feature type="transmembrane region" description="Helical" evidence="6">
    <location>
        <begin position="12"/>
        <end position="30"/>
    </location>
</feature>
<feature type="transmembrane region" description="Helical" evidence="6">
    <location>
        <begin position="296"/>
        <end position="319"/>
    </location>
</feature>
<accession>A0A644X853</accession>
<feature type="transmembrane region" description="Helical" evidence="6">
    <location>
        <begin position="190"/>
        <end position="213"/>
    </location>
</feature>
<dbReference type="CDD" id="cd13124">
    <property type="entry name" value="MATE_SpoVB_like"/>
    <property type="match status" value="1"/>
</dbReference>
<protein>
    <submittedName>
        <fullName evidence="7">Uncharacterized protein</fullName>
    </submittedName>
</protein>
<dbReference type="EMBL" id="VSSQ01001908">
    <property type="protein sequence ID" value="MPM11998.1"/>
    <property type="molecule type" value="Genomic_DNA"/>
</dbReference>
<name>A0A644X853_9ZZZZ</name>
<dbReference type="PIRSF" id="PIRSF038958">
    <property type="entry name" value="PG_synth_SpoVB"/>
    <property type="match status" value="1"/>
</dbReference>
<gene>
    <name evidence="7" type="ORF">SDC9_58349</name>
</gene>
<evidence type="ECO:0000256" key="2">
    <source>
        <dbReference type="ARBA" id="ARBA00022475"/>
    </source>
</evidence>
<comment type="subcellular location">
    <subcellularLocation>
        <location evidence="1">Cell membrane</location>
        <topology evidence="1">Multi-pass membrane protein</topology>
    </subcellularLocation>
</comment>
<dbReference type="InterPro" id="IPR002797">
    <property type="entry name" value="Polysacc_synth"/>
</dbReference>
<evidence type="ECO:0000256" key="6">
    <source>
        <dbReference type="SAM" id="Phobius"/>
    </source>
</evidence>
<feature type="transmembrane region" description="Helical" evidence="6">
    <location>
        <begin position="499"/>
        <end position="520"/>
    </location>
</feature>
<reference evidence="7" key="1">
    <citation type="submission" date="2019-08" db="EMBL/GenBank/DDBJ databases">
        <authorList>
            <person name="Kucharzyk K."/>
            <person name="Murdoch R.W."/>
            <person name="Higgins S."/>
            <person name="Loffler F."/>
        </authorList>
    </citation>
    <scope>NUCLEOTIDE SEQUENCE</scope>
</reference>
<evidence type="ECO:0000256" key="4">
    <source>
        <dbReference type="ARBA" id="ARBA00022989"/>
    </source>
</evidence>
<evidence type="ECO:0000313" key="7">
    <source>
        <dbReference type="EMBL" id="MPM11998.1"/>
    </source>
</evidence>
<evidence type="ECO:0000256" key="5">
    <source>
        <dbReference type="ARBA" id="ARBA00023136"/>
    </source>
</evidence>
<comment type="caution">
    <text evidence="7">The sequence shown here is derived from an EMBL/GenBank/DDBJ whole genome shotgun (WGS) entry which is preliminary data.</text>
</comment>
<evidence type="ECO:0000256" key="1">
    <source>
        <dbReference type="ARBA" id="ARBA00004651"/>
    </source>
</evidence>
<feature type="transmembrane region" description="Helical" evidence="6">
    <location>
        <begin position="50"/>
        <end position="69"/>
    </location>
</feature>
<keyword evidence="5 6" id="KW-0472">Membrane</keyword>
<organism evidence="7">
    <name type="scientific">bioreactor metagenome</name>
    <dbReference type="NCBI Taxonomy" id="1076179"/>
    <lineage>
        <taxon>unclassified sequences</taxon>
        <taxon>metagenomes</taxon>
        <taxon>ecological metagenomes</taxon>
    </lineage>
</organism>
<feature type="transmembrane region" description="Helical" evidence="6">
    <location>
        <begin position="160"/>
        <end position="178"/>
    </location>
</feature>
<dbReference type="AlphaFoldDB" id="A0A644X853"/>
<keyword evidence="4 6" id="KW-1133">Transmembrane helix</keyword>
<feature type="transmembrane region" description="Helical" evidence="6">
    <location>
        <begin position="426"/>
        <end position="447"/>
    </location>
</feature>
<evidence type="ECO:0000256" key="3">
    <source>
        <dbReference type="ARBA" id="ARBA00022692"/>
    </source>
</evidence>
<dbReference type="InterPro" id="IPR050833">
    <property type="entry name" value="Poly_Biosynth_Transport"/>
</dbReference>
<dbReference type="PANTHER" id="PTHR30250:SF21">
    <property type="entry name" value="LIPID II FLIPPASE MURJ"/>
    <property type="match status" value="1"/>
</dbReference>
<proteinExistence type="predicted"/>
<feature type="transmembrane region" description="Helical" evidence="6">
    <location>
        <begin position="89"/>
        <end position="113"/>
    </location>
</feature>
<dbReference type="GO" id="GO:0005886">
    <property type="term" value="C:plasma membrane"/>
    <property type="evidence" value="ECO:0007669"/>
    <property type="project" value="UniProtKB-SubCell"/>
</dbReference>
<dbReference type="PANTHER" id="PTHR30250">
    <property type="entry name" value="PST FAMILY PREDICTED COLANIC ACID TRANSPORTER"/>
    <property type="match status" value="1"/>
</dbReference>
<sequence length="559" mass="61033">MKRQSSTKGFAVLSFASLICKVLAFIYLPIQAMLVHDNGNGVISAGYKLYVLIYTITNAGLPIIISKFISERVELGDYKGARVIHKSAFSMMMTFGIISSLFTYFASGFLAAWCGMSEAKLMFMFIAPTFLFTSVSCSLRGYFQGMHNMTPTAVSQIVEQLVNSIFTALLEVLFFRYATNMSKDPITYTAAGSAAATVLAAVASAAFLTITFLKNRSRQRRYEKLHQTYTGPRLNSFSVYRQILKFSIPAVISCIATSAIDIIDTRSCIPMLQLGGYTTVEAYSLFGIYSTKYQRLLTLAVLFAAPLITAMIPSLSAAISVHNYSAFLRKVREGFRLNFIVVMPLAAALSFLAQPIITVIFASQNAGSLLVSIGIWTSLITTVQTLQSGILISLNKPLVPPVSLLIGMVAKVACNYLLIPIHSINMYGAVIGNVCAWVISISLNQYFIIKCLGRKLHTWHYLPKPAIAAGTMGFLCLGFYSALDLLLKMASLGHVAANDLAMLATVPFGGMVYFIILARIGGITKGDIEKMPMSGVILAVSKKIPFLVLQDAPRRKKSE</sequence>
<dbReference type="Pfam" id="PF01943">
    <property type="entry name" value="Polysacc_synt"/>
    <property type="match status" value="1"/>
</dbReference>
<feature type="transmembrane region" description="Helical" evidence="6">
    <location>
        <begin position="467"/>
        <end position="487"/>
    </location>
</feature>
<keyword evidence="2" id="KW-1003">Cell membrane</keyword>
<feature type="transmembrane region" description="Helical" evidence="6">
    <location>
        <begin position="119"/>
        <end position="139"/>
    </location>
</feature>
<keyword evidence="3 6" id="KW-0812">Transmembrane</keyword>
<feature type="transmembrane region" description="Helical" evidence="6">
    <location>
        <begin position="369"/>
        <end position="392"/>
    </location>
</feature>
<dbReference type="InterPro" id="IPR024923">
    <property type="entry name" value="PG_synth_SpoVB"/>
</dbReference>